<proteinExistence type="predicted"/>
<protein>
    <submittedName>
        <fullName evidence="2">Uncharacterized protein</fullName>
    </submittedName>
</protein>
<name>A0A6A5R0K1_AMPQU</name>
<accession>A0A6A5R0K1</accession>
<evidence type="ECO:0000256" key="1">
    <source>
        <dbReference type="SAM" id="MobiDB-lite"/>
    </source>
</evidence>
<feature type="region of interest" description="Disordered" evidence="1">
    <location>
        <begin position="1"/>
        <end position="81"/>
    </location>
</feature>
<sequence length="115" mass="13216">MDHYPEVNVHNRECSSRRPSNSSSILDNTPEQTQALLRNDSQQSEAAATSKRVEEEFAQYTDAPPPYSEKQYEGKSEEQQNKMRMADYAKEIKRMMGRQLVRGIKSEETKVQSSS</sequence>
<dbReference type="OrthoDB" id="3772124at2759"/>
<organism evidence="2 3">
    <name type="scientific">Ampelomyces quisqualis</name>
    <name type="common">Powdery mildew agent</name>
    <dbReference type="NCBI Taxonomy" id="50730"/>
    <lineage>
        <taxon>Eukaryota</taxon>
        <taxon>Fungi</taxon>
        <taxon>Dikarya</taxon>
        <taxon>Ascomycota</taxon>
        <taxon>Pezizomycotina</taxon>
        <taxon>Dothideomycetes</taxon>
        <taxon>Pleosporomycetidae</taxon>
        <taxon>Pleosporales</taxon>
        <taxon>Pleosporineae</taxon>
        <taxon>Phaeosphaeriaceae</taxon>
        <taxon>Ampelomyces</taxon>
    </lineage>
</organism>
<feature type="compositionally biased region" description="Basic and acidic residues" evidence="1">
    <location>
        <begin position="70"/>
        <end position="81"/>
    </location>
</feature>
<dbReference type="Proteomes" id="UP000800096">
    <property type="component" value="Unassembled WGS sequence"/>
</dbReference>
<feature type="compositionally biased region" description="Basic and acidic residues" evidence="1">
    <location>
        <begin position="1"/>
        <end position="16"/>
    </location>
</feature>
<evidence type="ECO:0000313" key="2">
    <source>
        <dbReference type="EMBL" id="KAF1920989.1"/>
    </source>
</evidence>
<gene>
    <name evidence="2" type="ORF">BDU57DRAFT_509511</name>
</gene>
<feature type="compositionally biased region" description="Polar residues" evidence="1">
    <location>
        <begin position="25"/>
        <end position="47"/>
    </location>
</feature>
<dbReference type="AlphaFoldDB" id="A0A6A5R0K1"/>
<reference evidence="2" key="1">
    <citation type="journal article" date="2020" name="Stud. Mycol.">
        <title>101 Dothideomycetes genomes: a test case for predicting lifestyles and emergence of pathogens.</title>
        <authorList>
            <person name="Haridas S."/>
            <person name="Albert R."/>
            <person name="Binder M."/>
            <person name="Bloem J."/>
            <person name="Labutti K."/>
            <person name="Salamov A."/>
            <person name="Andreopoulos B."/>
            <person name="Baker S."/>
            <person name="Barry K."/>
            <person name="Bills G."/>
            <person name="Bluhm B."/>
            <person name="Cannon C."/>
            <person name="Castanera R."/>
            <person name="Culley D."/>
            <person name="Daum C."/>
            <person name="Ezra D."/>
            <person name="Gonzalez J."/>
            <person name="Henrissat B."/>
            <person name="Kuo A."/>
            <person name="Liang C."/>
            <person name="Lipzen A."/>
            <person name="Lutzoni F."/>
            <person name="Magnuson J."/>
            <person name="Mondo S."/>
            <person name="Nolan M."/>
            <person name="Ohm R."/>
            <person name="Pangilinan J."/>
            <person name="Park H.-J."/>
            <person name="Ramirez L."/>
            <person name="Alfaro M."/>
            <person name="Sun H."/>
            <person name="Tritt A."/>
            <person name="Yoshinaga Y."/>
            <person name="Zwiers L.-H."/>
            <person name="Turgeon B."/>
            <person name="Goodwin S."/>
            <person name="Spatafora J."/>
            <person name="Crous P."/>
            <person name="Grigoriev I."/>
        </authorList>
    </citation>
    <scope>NUCLEOTIDE SEQUENCE</scope>
    <source>
        <strain evidence="2">HMLAC05119</strain>
    </source>
</reference>
<keyword evidence="3" id="KW-1185">Reference proteome</keyword>
<evidence type="ECO:0000313" key="3">
    <source>
        <dbReference type="Proteomes" id="UP000800096"/>
    </source>
</evidence>
<dbReference type="EMBL" id="ML979132">
    <property type="protein sequence ID" value="KAF1920989.1"/>
    <property type="molecule type" value="Genomic_DNA"/>
</dbReference>